<dbReference type="InterPro" id="IPR036497">
    <property type="entry name" value="GLTP_sf"/>
</dbReference>
<organism evidence="5 6">
    <name type="scientific">Zostera marina</name>
    <name type="common">Eelgrass</name>
    <dbReference type="NCBI Taxonomy" id="29655"/>
    <lineage>
        <taxon>Eukaryota</taxon>
        <taxon>Viridiplantae</taxon>
        <taxon>Streptophyta</taxon>
        <taxon>Embryophyta</taxon>
        <taxon>Tracheophyta</taxon>
        <taxon>Spermatophyta</taxon>
        <taxon>Magnoliopsida</taxon>
        <taxon>Liliopsida</taxon>
        <taxon>Zosteraceae</taxon>
        <taxon>Zostera</taxon>
    </lineage>
</organism>
<evidence type="ECO:0000313" key="5">
    <source>
        <dbReference type="EMBL" id="KMZ71729.1"/>
    </source>
</evidence>
<evidence type="ECO:0000256" key="2">
    <source>
        <dbReference type="ARBA" id="ARBA00022448"/>
    </source>
</evidence>
<dbReference type="AlphaFoldDB" id="A0A0K9PS07"/>
<name>A0A0K9PS07_ZOSMR</name>
<accession>A0A0K9PS07</accession>
<dbReference type="GO" id="GO:1902388">
    <property type="term" value="F:ceramide 1-phosphate transfer activity"/>
    <property type="evidence" value="ECO:0000318"/>
    <property type="project" value="GO_Central"/>
</dbReference>
<dbReference type="OrthoDB" id="116883at2759"/>
<evidence type="ECO:0000256" key="3">
    <source>
        <dbReference type="SAM" id="Phobius"/>
    </source>
</evidence>
<sequence length="203" mass="23064">MGDQINRPLLRMADAFDDLAGRMISQTQDVDLYLFATVCSTISPIFLILGVAFSYMQKEYSDKVDHLIKASKTVPSIHAMIDQEIESKTVRHGGNTRSLLRVIRGLDVTRLFCENLLTQTNISSTNAAIDAYEKVFSEHHAELLRSLVKEAMKTMPSRSRITSRLNEDDASTRVLYQRIVTSTHVIILYVQETFHSRNLGIDW</sequence>
<feature type="transmembrane region" description="Helical" evidence="3">
    <location>
        <begin position="32"/>
        <end position="53"/>
    </location>
</feature>
<dbReference type="Pfam" id="PF08718">
    <property type="entry name" value="GLTP"/>
    <property type="match status" value="1"/>
</dbReference>
<dbReference type="GO" id="GO:0005829">
    <property type="term" value="C:cytosol"/>
    <property type="evidence" value="ECO:0000318"/>
    <property type="project" value="GO_Central"/>
</dbReference>
<dbReference type="Gene3D" id="1.10.3520.10">
    <property type="entry name" value="Glycolipid transfer protein"/>
    <property type="match status" value="1"/>
</dbReference>
<comment type="caution">
    <text evidence="5">The sequence shown here is derived from an EMBL/GenBank/DDBJ whole genome shotgun (WGS) entry which is preliminary data.</text>
</comment>
<reference evidence="6" key="1">
    <citation type="journal article" date="2016" name="Nature">
        <title>The genome of the seagrass Zostera marina reveals angiosperm adaptation to the sea.</title>
        <authorList>
            <person name="Olsen J.L."/>
            <person name="Rouze P."/>
            <person name="Verhelst B."/>
            <person name="Lin Y.-C."/>
            <person name="Bayer T."/>
            <person name="Collen J."/>
            <person name="Dattolo E."/>
            <person name="De Paoli E."/>
            <person name="Dittami S."/>
            <person name="Maumus F."/>
            <person name="Michel G."/>
            <person name="Kersting A."/>
            <person name="Lauritano C."/>
            <person name="Lohaus R."/>
            <person name="Toepel M."/>
            <person name="Tonon T."/>
            <person name="Vanneste K."/>
            <person name="Amirebrahimi M."/>
            <person name="Brakel J."/>
            <person name="Bostroem C."/>
            <person name="Chovatia M."/>
            <person name="Grimwood J."/>
            <person name="Jenkins J.W."/>
            <person name="Jueterbock A."/>
            <person name="Mraz A."/>
            <person name="Stam W.T."/>
            <person name="Tice H."/>
            <person name="Bornberg-Bauer E."/>
            <person name="Green P.J."/>
            <person name="Pearson G.A."/>
            <person name="Procaccini G."/>
            <person name="Duarte C.M."/>
            <person name="Schmutz J."/>
            <person name="Reusch T.B.H."/>
            <person name="Van de Peer Y."/>
        </authorList>
    </citation>
    <scope>NUCLEOTIDE SEQUENCE [LARGE SCALE GENOMIC DNA]</scope>
    <source>
        <strain evidence="6">cv. Finnish</strain>
    </source>
</reference>
<dbReference type="FunFam" id="1.10.3520.10:FF:000005">
    <property type="entry name" value="Accelerated cell death 11"/>
    <property type="match status" value="1"/>
</dbReference>
<dbReference type="SUPFAM" id="SSF110004">
    <property type="entry name" value="Glycolipid transfer protein, GLTP"/>
    <property type="match status" value="1"/>
</dbReference>
<dbReference type="PANTHER" id="PTHR10219">
    <property type="entry name" value="GLYCOLIPID TRANSFER PROTEIN-RELATED"/>
    <property type="match status" value="1"/>
</dbReference>
<proteinExistence type="inferred from homology"/>
<feature type="domain" description="Glycolipid transfer protein" evidence="4">
    <location>
        <begin position="32"/>
        <end position="166"/>
    </location>
</feature>
<comment type="similarity">
    <text evidence="1">Belongs to the GLTP family.</text>
</comment>
<evidence type="ECO:0000256" key="1">
    <source>
        <dbReference type="ARBA" id="ARBA00007148"/>
    </source>
</evidence>
<evidence type="ECO:0000313" key="6">
    <source>
        <dbReference type="Proteomes" id="UP000036987"/>
    </source>
</evidence>
<keyword evidence="2" id="KW-0813">Transport</keyword>
<dbReference type="InterPro" id="IPR014830">
    <property type="entry name" value="Glycolipid_transfer_prot_dom"/>
</dbReference>
<keyword evidence="3" id="KW-1133">Transmembrane helix</keyword>
<evidence type="ECO:0000259" key="4">
    <source>
        <dbReference type="Pfam" id="PF08718"/>
    </source>
</evidence>
<dbReference type="GO" id="GO:0120009">
    <property type="term" value="P:intermembrane lipid transfer"/>
    <property type="evidence" value="ECO:0000318"/>
    <property type="project" value="GO_Central"/>
</dbReference>
<dbReference type="PANTHER" id="PTHR10219:SF43">
    <property type="entry name" value="GLYCOLIPID TRANSFER PROTEIN DOMAIN-CONTAINING PROTEIN"/>
    <property type="match status" value="1"/>
</dbReference>
<dbReference type="GO" id="GO:1902387">
    <property type="term" value="F:ceramide 1-phosphate binding"/>
    <property type="evidence" value="ECO:0000318"/>
    <property type="project" value="GO_Central"/>
</dbReference>
<keyword evidence="3" id="KW-0812">Transmembrane</keyword>
<keyword evidence="6" id="KW-1185">Reference proteome</keyword>
<gene>
    <name evidence="5" type="ORF">ZOSMA_176G00070</name>
</gene>
<dbReference type="EMBL" id="LFYR01000661">
    <property type="protein sequence ID" value="KMZ71729.1"/>
    <property type="molecule type" value="Genomic_DNA"/>
</dbReference>
<dbReference type="Proteomes" id="UP000036987">
    <property type="component" value="Unassembled WGS sequence"/>
</dbReference>
<protein>
    <recommendedName>
        <fullName evidence="4">Glycolipid transfer protein domain-containing protein</fullName>
    </recommendedName>
</protein>
<dbReference type="GO" id="GO:0035627">
    <property type="term" value="P:ceramide transport"/>
    <property type="evidence" value="ECO:0000318"/>
    <property type="project" value="GO_Central"/>
</dbReference>
<keyword evidence="3" id="KW-0472">Membrane</keyword>